<feature type="region of interest" description="Disordered" evidence="1">
    <location>
        <begin position="160"/>
        <end position="236"/>
    </location>
</feature>
<dbReference type="InterPro" id="IPR006816">
    <property type="entry name" value="ELMO_dom"/>
</dbReference>
<feature type="region of interest" description="Disordered" evidence="1">
    <location>
        <begin position="248"/>
        <end position="360"/>
    </location>
</feature>
<dbReference type="Proteomes" id="UP000674318">
    <property type="component" value="Unassembled WGS sequence"/>
</dbReference>
<evidence type="ECO:0000313" key="3">
    <source>
        <dbReference type="EMBL" id="KAG5490024.1"/>
    </source>
</evidence>
<dbReference type="GeneID" id="94286272"/>
<name>A0A836KWV5_9TRYP</name>
<feature type="compositionally biased region" description="Low complexity" evidence="1">
    <location>
        <begin position="331"/>
        <end position="344"/>
    </location>
</feature>
<dbReference type="RefSeq" id="XP_067752352.1">
    <property type="nucleotide sequence ID" value="XM_067896195.1"/>
</dbReference>
<feature type="region of interest" description="Disordered" evidence="1">
    <location>
        <begin position="22"/>
        <end position="120"/>
    </location>
</feature>
<evidence type="ECO:0000259" key="2">
    <source>
        <dbReference type="PROSITE" id="PS51335"/>
    </source>
</evidence>
<feature type="domain" description="ELMO" evidence="2">
    <location>
        <begin position="669"/>
        <end position="891"/>
    </location>
</feature>
<feature type="compositionally biased region" description="Polar residues" evidence="1">
    <location>
        <begin position="52"/>
        <end position="68"/>
    </location>
</feature>
<feature type="region of interest" description="Disordered" evidence="1">
    <location>
        <begin position="819"/>
        <end position="841"/>
    </location>
</feature>
<gene>
    <name evidence="3" type="ORF">JKF63_00143</name>
</gene>
<comment type="caution">
    <text evidence="3">The sequence shown here is derived from an EMBL/GenBank/DDBJ whole genome shotgun (WGS) entry which is preliminary data.</text>
</comment>
<dbReference type="PROSITE" id="PS51335">
    <property type="entry name" value="ELMO"/>
    <property type="match status" value="1"/>
</dbReference>
<sequence>MSLLRKNAILREYRRRHRELVTTQSVAHEERLAEESGDDGTAGHPDIDAFQTVGSTSRGVLVSPWSSPSKRRPNGNLSQEMATELSGAETSGSVVSSDPPATLVPLEGTQSAAGGTRVAEPSTSIALQTFRGVQDSDNRAVDTALATASRIRVSTVRAGAVGDNNGSSLGSFIEPRGPSPSPPALEPLGRRATDNTGLLSQRSQSGPSGRDDRVIPGLHTHAPPNDQSVSPPTATLDGEAFRSVTDVAEAGHRNRVPRKSSTSPPAPSTGLLYESTKDGGCGPSSFPIAEDRLRTPLRSAERGEGSQRESAAAPRSNEAQTAINVELPVATVSPSTTSSSSSFTGAETNGERSGVGSTHAALREDDVRQLDIAHAMRASDSRAAGGLCRKTSALTVMRQDLSDTLMQPPTSILSEMSTITTQANVRPSASFHGGGRAAANNSSAARAAAYAVGLDDGNWEGLYSPISETAGKDRGIDAGAASEGKTSLEDSRAGVVAQQMLSHTGTSGNSQQIWDNEDIDVDLGTTINDTLLRSHHMPPPISFCEAYADLTKLHRGDTTAACNAEGGAVRAGNCSTVSPRVPAPVAAVPKSKRKSLASILLCCGGASGGVSTVEKQPRSCTQACAGSHHGERGGSGDAHDTASRSEEPEEHLRVIIALKSEALSLQLLTHRRMLLTVFNALTSNVLGRDANANLTNSVSDTPLMLSSPTSVRWESIGFQGANPATDARATGVLGALQLLYLIDFYPTFAQRLWHLCRDPASDRAYSSPHHHRNGAPPMPPRRVSNELPFVLVCFNFTAIVLDAVGQHLLDDEVRRKARANHLASPPTDDTPKTRGPEEPLSSHPGMYVCCEGFVGVLALFEEAWRAWPQGKAARGAGVAASTPPENLPRIAQFSDIRARLRAQVLRKGAAKLMLAAARRVRGTGEKHQ</sequence>
<feature type="compositionally biased region" description="Basic and acidic residues" evidence="1">
    <location>
        <begin position="628"/>
        <end position="646"/>
    </location>
</feature>
<feature type="region of interest" description="Disordered" evidence="1">
    <location>
        <begin position="623"/>
        <end position="646"/>
    </location>
</feature>
<dbReference type="Pfam" id="PF04727">
    <property type="entry name" value="ELMO_CED12"/>
    <property type="match status" value="1"/>
</dbReference>
<feature type="compositionally biased region" description="Basic and acidic residues" evidence="1">
    <location>
        <begin position="289"/>
        <end position="307"/>
    </location>
</feature>
<evidence type="ECO:0000313" key="4">
    <source>
        <dbReference type="Proteomes" id="UP000674318"/>
    </source>
</evidence>
<protein>
    <recommendedName>
        <fullName evidence="2">ELMO domain-containing protein</fullName>
    </recommendedName>
</protein>
<keyword evidence="4" id="KW-1185">Reference proteome</keyword>
<dbReference type="PANTHER" id="PTHR12771">
    <property type="entry name" value="ENGULFMENT AND CELL MOTILITY"/>
    <property type="match status" value="1"/>
</dbReference>
<accession>A0A836KWV5</accession>
<dbReference type="PANTHER" id="PTHR12771:SF2">
    <property type="entry name" value="ELMO DOMAIN-CONTAINING PROTEIN 3"/>
    <property type="match status" value="1"/>
</dbReference>
<dbReference type="EMBL" id="JAFJZO010000036">
    <property type="protein sequence ID" value="KAG5490024.1"/>
    <property type="molecule type" value="Genomic_DNA"/>
</dbReference>
<dbReference type="InterPro" id="IPR050868">
    <property type="entry name" value="ELMO_domain-containing"/>
</dbReference>
<dbReference type="AlphaFoldDB" id="A0A836KWV5"/>
<reference evidence="3 4" key="1">
    <citation type="submission" date="2021-02" db="EMBL/GenBank/DDBJ databases">
        <title>Porcisia hertigi Genome sequencing and assembly.</title>
        <authorList>
            <person name="Almutairi H."/>
            <person name="Gatherer D."/>
        </authorList>
    </citation>
    <scope>NUCLEOTIDE SEQUENCE [LARGE SCALE GENOMIC DNA]</scope>
    <source>
        <strain evidence="3 4">C119</strain>
    </source>
</reference>
<dbReference type="KEGG" id="phet:94286272"/>
<evidence type="ECO:0000256" key="1">
    <source>
        <dbReference type="SAM" id="MobiDB-lite"/>
    </source>
</evidence>
<proteinExistence type="predicted"/>
<dbReference type="OrthoDB" id="266227at2759"/>
<feature type="compositionally biased region" description="Polar residues" evidence="1">
    <location>
        <begin position="194"/>
        <end position="207"/>
    </location>
</feature>
<organism evidence="3 4">
    <name type="scientific">Porcisia hertigi</name>
    <dbReference type="NCBI Taxonomy" id="2761500"/>
    <lineage>
        <taxon>Eukaryota</taxon>
        <taxon>Discoba</taxon>
        <taxon>Euglenozoa</taxon>
        <taxon>Kinetoplastea</taxon>
        <taxon>Metakinetoplastina</taxon>
        <taxon>Trypanosomatida</taxon>
        <taxon>Trypanosomatidae</taxon>
        <taxon>Leishmaniinae</taxon>
        <taxon>Porcisia</taxon>
    </lineage>
</organism>